<evidence type="ECO:0000256" key="2">
    <source>
        <dbReference type="ARBA" id="ARBA00022840"/>
    </source>
</evidence>
<keyword evidence="7" id="KW-1185">Reference proteome</keyword>
<dbReference type="Proteomes" id="UP001470230">
    <property type="component" value="Unassembled WGS sequence"/>
</dbReference>
<gene>
    <name evidence="6" type="ORF">M9Y10_011325</name>
    <name evidence="5" type="ORF">M9Y10_032065</name>
</gene>
<dbReference type="InterPro" id="IPR011009">
    <property type="entry name" value="Kinase-like_dom_sf"/>
</dbReference>
<keyword evidence="2 3" id="KW-0067">ATP-binding</keyword>
<organism evidence="5 7">
    <name type="scientific">Tritrichomonas musculus</name>
    <dbReference type="NCBI Taxonomy" id="1915356"/>
    <lineage>
        <taxon>Eukaryota</taxon>
        <taxon>Metamonada</taxon>
        <taxon>Parabasalia</taxon>
        <taxon>Tritrichomonadida</taxon>
        <taxon>Tritrichomonadidae</taxon>
        <taxon>Tritrichomonas</taxon>
    </lineage>
</organism>
<sequence>MKRFEEIEVIGDGAFGTVTKCRDKETGDLVAIKKIKRRFSSFEECLQLKEVKSLRKIKHNNVIRLLQVFRENEYLYLVFELLGKSLLKTINETGGYQEDDVRAITKQILTGLAYTHKQGFFHRDMKPDNVLWKGNVLKIGDYGLAREIRSRPPYTEYVSTRWYRAPEIILKSEKYNSPVDIWAAAVIMAELYIARPLFQGNSETDQLYKIISILGTPNAKSWPDGIRLANKNNIRLTSTVGSGLKDAIPMASPEALDLMKEMLRYDPAKRPSASQALQHPFFTKYESGSTILNDISTAASNISNLNSAYNSQKNSSRIDDGQIIHNILKDNQFSSANKFDNDRKNKSYEPDISTGQKLDDILSNFANSSQTLSSTTPQSNSGFNSLLGTNLNFNSNQNDSNLSNIGNSFLSNAKSRTNPSISMQGSSGRVSSVAMTAAKASLGTNLGFNNKKTSNYYSALGRPIDQQINSVLDDFTADDILDKF</sequence>
<dbReference type="Gene3D" id="1.10.510.10">
    <property type="entry name" value="Transferase(Phosphotransferase) domain 1"/>
    <property type="match status" value="1"/>
</dbReference>
<dbReference type="InterPro" id="IPR017441">
    <property type="entry name" value="Protein_kinase_ATP_BS"/>
</dbReference>
<dbReference type="PANTHER" id="PTHR24055">
    <property type="entry name" value="MITOGEN-ACTIVATED PROTEIN KINASE"/>
    <property type="match status" value="1"/>
</dbReference>
<dbReference type="PROSITE" id="PS00107">
    <property type="entry name" value="PROTEIN_KINASE_ATP"/>
    <property type="match status" value="1"/>
</dbReference>
<feature type="domain" description="Protein kinase" evidence="4">
    <location>
        <begin position="4"/>
        <end position="282"/>
    </location>
</feature>
<evidence type="ECO:0000313" key="5">
    <source>
        <dbReference type="EMBL" id="KAK8834271.1"/>
    </source>
</evidence>
<evidence type="ECO:0000313" key="6">
    <source>
        <dbReference type="EMBL" id="KAK8863637.1"/>
    </source>
</evidence>
<comment type="caution">
    <text evidence="5">The sequence shown here is derived from an EMBL/GenBank/DDBJ whole genome shotgun (WGS) entry which is preliminary data.</text>
</comment>
<dbReference type="Pfam" id="PF00069">
    <property type="entry name" value="Pkinase"/>
    <property type="match status" value="1"/>
</dbReference>
<evidence type="ECO:0000313" key="7">
    <source>
        <dbReference type="Proteomes" id="UP001470230"/>
    </source>
</evidence>
<dbReference type="PROSITE" id="PS50011">
    <property type="entry name" value="PROTEIN_KINASE_DOM"/>
    <property type="match status" value="1"/>
</dbReference>
<protein>
    <recommendedName>
        <fullName evidence="4">Protein kinase domain-containing protein</fullName>
    </recommendedName>
</protein>
<evidence type="ECO:0000256" key="3">
    <source>
        <dbReference type="PROSITE-ProRule" id="PRU10141"/>
    </source>
</evidence>
<evidence type="ECO:0000256" key="1">
    <source>
        <dbReference type="ARBA" id="ARBA00022741"/>
    </source>
</evidence>
<dbReference type="SUPFAM" id="SSF56112">
    <property type="entry name" value="Protein kinase-like (PK-like)"/>
    <property type="match status" value="1"/>
</dbReference>
<dbReference type="InterPro" id="IPR050117">
    <property type="entry name" value="MAPK"/>
</dbReference>
<keyword evidence="1 3" id="KW-0547">Nucleotide-binding</keyword>
<accession>A0ABR2GKT0</accession>
<dbReference type="EMBL" id="JAPFFF010000017">
    <property type="protein sequence ID" value="KAK8863637.1"/>
    <property type="molecule type" value="Genomic_DNA"/>
</dbReference>
<dbReference type="Gene3D" id="3.30.200.20">
    <property type="entry name" value="Phosphorylase Kinase, domain 1"/>
    <property type="match status" value="1"/>
</dbReference>
<proteinExistence type="predicted"/>
<dbReference type="InterPro" id="IPR000719">
    <property type="entry name" value="Prot_kinase_dom"/>
</dbReference>
<evidence type="ECO:0000259" key="4">
    <source>
        <dbReference type="PROSITE" id="PS50011"/>
    </source>
</evidence>
<reference evidence="5 7" key="1">
    <citation type="submission" date="2024-04" db="EMBL/GenBank/DDBJ databases">
        <title>Tritrichomonas musculus Genome.</title>
        <authorList>
            <person name="Alves-Ferreira E."/>
            <person name="Grigg M."/>
            <person name="Lorenzi H."/>
            <person name="Galac M."/>
        </authorList>
    </citation>
    <scope>NUCLEOTIDE SEQUENCE [LARGE SCALE GENOMIC DNA]</scope>
    <source>
        <strain evidence="5 7">EAF2021</strain>
    </source>
</reference>
<name>A0ABR2GKT0_9EUKA</name>
<dbReference type="SMART" id="SM00220">
    <property type="entry name" value="S_TKc"/>
    <property type="match status" value="1"/>
</dbReference>
<feature type="binding site" evidence="3">
    <location>
        <position position="34"/>
    </location>
    <ligand>
        <name>ATP</name>
        <dbReference type="ChEBI" id="CHEBI:30616"/>
    </ligand>
</feature>
<dbReference type="EMBL" id="JAPFFF010000443">
    <property type="protein sequence ID" value="KAK8834271.1"/>
    <property type="molecule type" value="Genomic_DNA"/>
</dbReference>
<dbReference type="CDD" id="cd07830">
    <property type="entry name" value="STKc_MAK_like"/>
    <property type="match status" value="1"/>
</dbReference>